<organism evidence="1 2">
    <name type="scientific">Mariniplasma anaerobium</name>
    <dbReference type="NCBI Taxonomy" id="2735436"/>
    <lineage>
        <taxon>Bacteria</taxon>
        <taxon>Bacillati</taxon>
        <taxon>Mycoplasmatota</taxon>
        <taxon>Mollicutes</taxon>
        <taxon>Acholeplasmatales</taxon>
        <taxon>Acholeplasmataceae</taxon>
        <taxon>Mariniplasma</taxon>
    </lineage>
</organism>
<evidence type="ECO:0008006" key="3">
    <source>
        <dbReference type="Google" id="ProtNLM"/>
    </source>
</evidence>
<proteinExistence type="predicted"/>
<accession>A0A7U9XUS5</accession>
<evidence type="ECO:0000313" key="2">
    <source>
        <dbReference type="Proteomes" id="UP000620133"/>
    </source>
</evidence>
<name>A0A7U9XUS5_9MOLU</name>
<dbReference type="KEGG" id="manr:MPAN_008010"/>
<dbReference type="PROSITE" id="PS51257">
    <property type="entry name" value="PROKAR_LIPOPROTEIN"/>
    <property type="match status" value="1"/>
</dbReference>
<gene>
    <name evidence="1" type="ORF">MPAN_008010</name>
</gene>
<keyword evidence="2" id="KW-1185">Reference proteome</keyword>
<dbReference type="RefSeq" id="WP_176238738.1">
    <property type="nucleotide sequence ID" value="NZ_AP024412.1"/>
</dbReference>
<sequence>MRKLLLVLVLFTLVLTLISCDDNDSTLSDEKVFVPNSSLVDDLAGQVKEVFED</sequence>
<evidence type="ECO:0000313" key="1">
    <source>
        <dbReference type="EMBL" id="BCR35908.1"/>
    </source>
</evidence>
<dbReference type="Proteomes" id="UP000620133">
    <property type="component" value="Chromosome"/>
</dbReference>
<protein>
    <recommendedName>
        <fullName evidence="3">Lipoprotein</fullName>
    </recommendedName>
</protein>
<dbReference type="EMBL" id="AP024412">
    <property type="protein sequence ID" value="BCR35908.1"/>
    <property type="molecule type" value="Genomic_DNA"/>
</dbReference>
<dbReference type="AlphaFoldDB" id="A0A7U9XUS5"/>
<reference evidence="1" key="1">
    <citation type="submission" date="2021-01" db="EMBL/GenBank/DDBJ databases">
        <title>Draft genome sequence of Acholeplasmataceae bacterium strain Mahy22.</title>
        <authorList>
            <person name="Watanabe M."/>
            <person name="Kojima H."/>
            <person name="Fukui M."/>
        </authorList>
    </citation>
    <scope>NUCLEOTIDE SEQUENCE</scope>
    <source>
        <strain evidence="1">Mahy22</strain>
    </source>
</reference>